<organism evidence="3">
    <name type="scientific">Salix viminalis</name>
    <name type="common">Common osier</name>
    <name type="synonym">Basket willow</name>
    <dbReference type="NCBI Taxonomy" id="40686"/>
    <lineage>
        <taxon>Eukaryota</taxon>
        <taxon>Viridiplantae</taxon>
        <taxon>Streptophyta</taxon>
        <taxon>Embryophyta</taxon>
        <taxon>Tracheophyta</taxon>
        <taxon>Spermatophyta</taxon>
        <taxon>Magnoliopsida</taxon>
        <taxon>eudicotyledons</taxon>
        <taxon>Gunneridae</taxon>
        <taxon>Pentapetalae</taxon>
        <taxon>rosids</taxon>
        <taxon>fabids</taxon>
        <taxon>Malpighiales</taxon>
        <taxon>Salicaceae</taxon>
        <taxon>Saliceae</taxon>
        <taxon>Salix</taxon>
    </lineage>
</organism>
<dbReference type="Gene3D" id="1.25.10.10">
    <property type="entry name" value="Leucine-rich Repeat Variant"/>
    <property type="match status" value="1"/>
</dbReference>
<reference evidence="3" key="1">
    <citation type="submission" date="2019-03" db="EMBL/GenBank/DDBJ databases">
        <authorList>
            <person name="Mank J."/>
            <person name="Almeida P."/>
        </authorList>
    </citation>
    <scope>NUCLEOTIDE SEQUENCE</scope>
    <source>
        <strain evidence="3">78183</strain>
    </source>
</reference>
<keyword evidence="1" id="KW-0677">Repeat</keyword>
<proteinExistence type="predicted"/>
<evidence type="ECO:0000256" key="1">
    <source>
        <dbReference type="ARBA" id="ARBA00022737"/>
    </source>
</evidence>
<dbReference type="InterPro" id="IPR016024">
    <property type="entry name" value="ARM-type_fold"/>
</dbReference>
<sequence length="405" mass="45029">MTEFAEVSGRGRENGNLDSMPRISHKTVGKKVGAIAPNEGAASTSGIVSQTASGVLSGSGVLNARLGSATSSGLLSQMVSAEVAREYLEKVADLLLEFSQADTSVKSYMCSQSLLNRLFQMFNRIELPILLKILKCIDNLSTYPNCLENLQRADAIKYLIPNLELKDGPLVDHIHSERTIRAHGGLDVYLSLLDDMVWSVTALDSIAVCLAHDNDKHKVEQALLKKDAVQKLVKFSQCCPEQQFVHILEPFLKIITISFKLVECRKSSRINTTLAVNGLTPLLIARLDHQDAIARLNLLKLIEAVYEHHPRPKQLIVENDLPQKLLNLIEERRDGQSSGGQVLVKQMATTFNNQIEEDRRIVISRSNLIELHKVLEENELSCMDLLHVNTDGLILTKRKLCQGRV</sequence>
<evidence type="ECO:0000313" key="3">
    <source>
        <dbReference type="EMBL" id="VFU61844.1"/>
    </source>
</evidence>
<protein>
    <submittedName>
        <fullName evidence="3">Uncharacterized protein</fullName>
    </submittedName>
</protein>
<dbReference type="SUPFAM" id="SSF48371">
    <property type="entry name" value="ARM repeat"/>
    <property type="match status" value="1"/>
</dbReference>
<dbReference type="AlphaFoldDB" id="A0A6N2NJ31"/>
<name>A0A6N2NJ31_SALVM</name>
<dbReference type="EMBL" id="CAADRP010002140">
    <property type="protein sequence ID" value="VFU61844.1"/>
    <property type="molecule type" value="Genomic_DNA"/>
</dbReference>
<dbReference type="InterPro" id="IPR052441">
    <property type="entry name" value="Armadillo-Ser/Thr_Kinase"/>
</dbReference>
<feature type="region of interest" description="Disordered" evidence="2">
    <location>
        <begin position="1"/>
        <end position="22"/>
    </location>
</feature>
<gene>
    <name evidence="3" type="ORF">SVIM_LOCUS464286</name>
</gene>
<dbReference type="PANTHER" id="PTHR46618">
    <property type="entry name" value="ARMADILLO REPEAT-CONTAINING PROTEIN 3"/>
    <property type="match status" value="1"/>
</dbReference>
<evidence type="ECO:0000256" key="2">
    <source>
        <dbReference type="SAM" id="MobiDB-lite"/>
    </source>
</evidence>
<accession>A0A6N2NJ31</accession>
<dbReference type="PANTHER" id="PTHR46618:SF1">
    <property type="entry name" value="ARMADILLO REPEAT-CONTAINING PROTEIN 3"/>
    <property type="match status" value="1"/>
</dbReference>
<dbReference type="InterPro" id="IPR011989">
    <property type="entry name" value="ARM-like"/>
</dbReference>